<comment type="caution">
    <text evidence="1">The sequence shown here is derived from an EMBL/GenBank/DDBJ whole genome shotgun (WGS) entry which is preliminary data.</text>
</comment>
<protein>
    <submittedName>
        <fullName evidence="1">Uncharacterized protein</fullName>
    </submittedName>
</protein>
<gene>
    <name evidence="1" type="ORF">LFW2832_00710</name>
</gene>
<organism evidence="1 2">
    <name type="scientific">Candidatus Bilamarchaeum dharawalense</name>
    <dbReference type="NCBI Taxonomy" id="2885759"/>
    <lineage>
        <taxon>Archaea</taxon>
        <taxon>Candidatus Micrarchaeota</taxon>
        <taxon>Candidatus Micrarchaeia</taxon>
        <taxon>Candidatus Anstonellales</taxon>
        <taxon>Candidatus Bilamarchaeaceae</taxon>
        <taxon>Candidatus Bilamarchaeum</taxon>
    </lineage>
</organism>
<dbReference type="AlphaFoldDB" id="A0A5E4LW44"/>
<proteinExistence type="predicted"/>
<sequence length="135" mass="15525">MTPIESISDSLASAEWDALAHALKKVNIGIQGNDAGAKKLRAELGIVRMIMYEEIREWNGNNTIDLAFFVASFKTIRKLEKQFEKRGIKKNEFMLFLRLLFYKFKKQKIVAVKPLEKMGEFKKMKGVVEHGYGLI</sequence>
<dbReference type="EMBL" id="CABMJJ010000009">
    <property type="protein sequence ID" value="VVC04066.1"/>
    <property type="molecule type" value="Genomic_DNA"/>
</dbReference>
<evidence type="ECO:0000313" key="2">
    <source>
        <dbReference type="Proteomes" id="UP000789941"/>
    </source>
</evidence>
<reference evidence="1 2" key="1">
    <citation type="submission" date="2019-08" db="EMBL/GenBank/DDBJ databases">
        <authorList>
            <person name="Vazquez-Campos X."/>
        </authorList>
    </citation>
    <scope>NUCLEOTIDE SEQUENCE [LARGE SCALE GENOMIC DNA]</scope>
    <source>
        <strain evidence="1">LFW-283_2</strain>
    </source>
</reference>
<accession>A0A5E4LW44</accession>
<dbReference type="Proteomes" id="UP000789941">
    <property type="component" value="Unassembled WGS sequence"/>
</dbReference>
<evidence type="ECO:0000313" key="1">
    <source>
        <dbReference type="EMBL" id="VVC04066.1"/>
    </source>
</evidence>
<name>A0A5E4LW44_9ARCH</name>